<proteinExistence type="predicted"/>
<feature type="compositionally biased region" description="Acidic residues" evidence="2">
    <location>
        <begin position="200"/>
        <end position="218"/>
    </location>
</feature>
<dbReference type="Proteomes" id="UP000235672">
    <property type="component" value="Unassembled WGS sequence"/>
</dbReference>
<keyword evidence="1" id="KW-0175">Coiled coil</keyword>
<keyword evidence="4" id="KW-1185">Reference proteome</keyword>
<dbReference type="EMBL" id="KZ613536">
    <property type="protein sequence ID" value="PMD13088.1"/>
    <property type="molecule type" value="Genomic_DNA"/>
</dbReference>
<protein>
    <submittedName>
        <fullName evidence="3">Uncharacterized protein</fullName>
    </submittedName>
</protein>
<feature type="coiled-coil region" evidence="1">
    <location>
        <begin position="263"/>
        <end position="290"/>
    </location>
</feature>
<evidence type="ECO:0000256" key="1">
    <source>
        <dbReference type="SAM" id="Coils"/>
    </source>
</evidence>
<organism evidence="3 4">
    <name type="scientific">Hyaloscypha hepaticicola</name>
    <dbReference type="NCBI Taxonomy" id="2082293"/>
    <lineage>
        <taxon>Eukaryota</taxon>
        <taxon>Fungi</taxon>
        <taxon>Dikarya</taxon>
        <taxon>Ascomycota</taxon>
        <taxon>Pezizomycotina</taxon>
        <taxon>Leotiomycetes</taxon>
        <taxon>Helotiales</taxon>
        <taxon>Hyaloscyphaceae</taxon>
        <taxon>Hyaloscypha</taxon>
    </lineage>
</organism>
<accession>A0A2J6PGE0</accession>
<feature type="region of interest" description="Disordered" evidence="2">
    <location>
        <begin position="425"/>
        <end position="454"/>
    </location>
</feature>
<evidence type="ECO:0000313" key="4">
    <source>
        <dbReference type="Proteomes" id="UP000235672"/>
    </source>
</evidence>
<sequence>MSSLGACKKVRKACKKCGTEVGQEVEDLLLGTHSLGSLSTLCQLPWDLKFSTPPSSSSITTPMSVLAAWISSRRRNSEAEACKRLQLFPLDDADRQLVIDVLCLQQWPEVQWQAMLSAPVKVQRHTAGTMNLEEWIAEKCIRKLGKLDQSFWVKDITKQDDEQLHDRDALPDAPNSSSIEGSEASHALRMTRTPGRFNDWDDIDWSESEESEEEEISESESQRNDGSNQVEDESYEEEYSDLEAEVKKFAPLVGQTPGLKDWLKSAQRNIKQLEKENSEQATKIQVLTDGLKEHKRKLKIAHKEQKTTTKLLAQREKELKIVHEEQKTNRKLLEQNDKELMIVRDRQRTTSKQAALELRQRQKDLDARSTELQKYQQKLLELSSSLGEYAGIVNSSGRAWCDLIYKPGMTVLDAISNVQRQYNNPKSPAFTSSYTIGPGEASGSSTPDRQKQQEHNLRLIRANQDLEKALSGGEVNSSEKAVAEIVDALDNIDKKLGQGLKEDMERESNNVDYDEDSQVALIARLIPQRSMLGDQQMGLMDTV</sequence>
<feature type="compositionally biased region" description="Polar residues" evidence="2">
    <location>
        <begin position="425"/>
        <end position="435"/>
    </location>
</feature>
<feature type="region of interest" description="Disordered" evidence="2">
    <location>
        <begin position="163"/>
        <end position="241"/>
    </location>
</feature>
<reference evidence="3 4" key="1">
    <citation type="submission" date="2016-05" db="EMBL/GenBank/DDBJ databases">
        <title>A degradative enzymes factory behind the ericoid mycorrhizal symbiosis.</title>
        <authorList>
            <consortium name="DOE Joint Genome Institute"/>
            <person name="Martino E."/>
            <person name="Morin E."/>
            <person name="Grelet G."/>
            <person name="Kuo A."/>
            <person name="Kohler A."/>
            <person name="Daghino S."/>
            <person name="Barry K."/>
            <person name="Choi C."/>
            <person name="Cichocki N."/>
            <person name="Clum A."/>
            <person name="Copeland A."/>
            <person name="Hainaut M."/>
            <person name="Haridas S."/>
            <person name="Labutti K."/>
            <person name="Lindquist E."/>
            <person name="Lipzen A."/>
            <person name="Khouja H.-R."/>
            <person name="Murat C."/>
            <person name="Ohm R."/>
            <person name="Olson A."/>
            <person name="Spatafora J."/>
            <person name="Veneault-Fourrey C."/>
            <person name="Henrissat B."/>
            <person name="Grigoriev I."/>
            <person name="Martin F."/>
            <person name="Perotto S."/>
        </authorList>
    </citation>
    <scope>NUCLEOTIDE SEQUENCE [LARGE SCALE GENOMIC DNA]</scope>
    <source>
        <strain evidence="3 4">UAMH 7357</strain>
    </source>
</reference>
<evidence type="ECO:0000313" key="3">
    <source>
        <dbReference type="EMBL" id="PMD13088.1"/>
    </source>
</evidence>
<feature type="compositionally biased region" description="Acidic residues" evidence="2">
    <location>
        <begin position="230"/>
        <end position="241"/>
    </location>
</feature>
<gene>
    <name evidence="3" type="ORF">NA56DRAFT_756046</name>
</gene>
<name>A0A2J6PGE0_9HELO</name>
<dbReference type="AlphaFoldDB" id="A0A2J6PGE0"/>
<evidence type="ECO:0000256" key="2">
    <source>
        <dbReference type="SAM" id="MobiDB-lite"/>
    </source>
</evidence>